<evidence type="ECO:0000256" key="1">
    <source>
        <dbReference type="SAM" id="Phobius"/>
    </source>
</evidence>
<reference evidence="2 3" key="1">
    <citation type="journal article" date="2013" name="ISME J.">
        <title>Comparative genomics of pathogenic lineages of Vibrio nigripulchritudo identifies virulence-associated traits.</title>
        <authorList>
            <person name="Goudenege D."/>
            <person name="Labreuche Y."/>
            <person name="Krin E."/>
            <person name="Ansquer D."/>
            <person name="Mangenot S."/>
            <person name="Calteau A."/>
            <person name="Medigue C."/>
            <person name="Mazel D."/>
            <person name="Polz M.F."/>
            <person name="Le Roux F."/>
        </authorList>
    </citation>
    <scope>NUCLEOTIDE SEQUENCE [LARGE SCALE GENOMIC DNA]</scope>
    <source>
        <strain evidence="2 3">SOn1</strain>
    </source>
</reference>
<feature type="transmembrane region" description="Helical" evidence="1">
    <location>
        <begin position="38"/>
        <end position="67"/>
    </location>
</feature>
<organism evidence="2 3">
    <name type="scientific">Vibrio nigripulchritudo SOn1</name>
    <dbReference type="NCBI Taxonomy" id="1238450"/>
    <lineage>
        <taxon>Bacteria</taxon>
        <taxon>Pseudomonadati</taxon>
        <taxon>Pseudomonadota</taxon>
        <taxon>Gammaproteobacteria</taxon>
        <taxon>Vibrionales</taxon>
        <taxon>Vibrionaceae</taxon>
        <taxon>Vibrio</taxon>
    </lineage>
</organism>
<sequence length="153" mass="17248">MKKPAQGLLNEIHAERCDNIEQQHNGVVPVVRQLKTYLWLYLSAIGNVMKFYGILFAITVSLSLLFIDAEAIRSLQELSNEQVANVLQALSFGVIFLTIFSFIGVFVLRGASIQTEKQKAQEVALNKTLQDQRVIEIVNETLYRHGLISLESK</sequence>
<keyword evidence="1" id="KW-0472">Membrane</keyword>
<dbReference type="EMBL" id="CAOF01000055">
    <property type="protein sequence ID" value="CCO45432.1"/>
    <property type="molecule type" value="Genomic_DNA"/>
</dbReference>
<keyword evidence="1" id="KW-1133">Transmembrane helix</keyword>
<dbReference type="Proteomes" id="UP000018211">
    <property type="component" value="Unassembled WGS sequence"/>
</dbReference>
<comment type="caution">
    <text evidence="2">The sequence shown here is derived from an EMBL/GenBank/DDBJ whole genome shotgun (WGS) entry which is preliminary data.</text>
</comment>
<protein>
    <submittedName>
        <fullName evidence="2">Uncharacterized protein</fullName>
    </submittedName>
</protein>
<accession>A0AAV2VLC4</accession>
<evidence type="ECO:0000313" key="2">
    <source>
        <dbReference type="EMBL" id="CCO45432.1"/>
    </source>
</evidence>
<evidence type="ECO:0000313" key="3">
    <source>
        <dbReference type="Proteomes" id="UP000018211"/>
    </source>
</evidence>
<gene>
    <name evidence="2" type="ORF">VIBNISOn1_1480006</name>
</gene>
<dbReference type="AlphaFoldDB" id="A0AAV2VLC4"/>
<keyword evidence="1" id="KW-0812">Transmembrane</keyword>
<dbReference type="RefSeq" id="WP_022610901.1">
    <property type="nucleotide sequence ID" value="NZ_LK391965.1"/>
</dbReference>
<name>A0AAV2VLC4_9VIBR</name>
<feature type="transmembrane region" description="Helical" evidence="1">
    <location>
        <begin position="87"/>
        <end position="108"/>
    </location>
</feature>
<proteinExistence type="predicted"/>